<feature type="transmembrane region" description="Helical" evidence="1">
    <location>
        <begin position="67"/>
        <end position="86"/>
    </location>
</feature>
<dbReference type="RefSeq" id="WP_108779286.1">
    <property type="nucleotide sequence ID" value="NZ_CP029186.1"/>
</dbReference>
<name>A0A2S1R1H3_9FLAO</name>
<gene>
    <name evidence="3" type="ORF">HYN59_16255</name>
</gene>
<reference evidence="3 4" key="1">
    <citation type="submission" date="2018-04" db="EMBL/GenBank/DDBJ databases">
        <title>Genome sequencing of Flavobacterium sp. HYN0059.</title>
        <authorList>
            <person name="Yi H."/>
            <person name="Baek C."/>
        </authorList>
    </citation>
    <scope>NUCLEOTIDE SEQUENCE [LARGE SCALE GENOMIC DNA]</scope>
    <source>
        <strain evidence="3 4">HYN0059</strain>
    </source>
</reference>
<proteinExistence type="predicted"/>
<evidence type="ECO:0000313" key="4">
    <source>
        <dbReference type="Proteomes" id="UP000244929"/>
    </source>
</evidence>
<feature type="domain" description="SPW repeat-containing integral membrane" evidence="2">
    <location>
        <begin position="9"/>
        <end position="108"/>
    </location>
</feature>
<keyword evidence="1" id="KW-1133">Transmembrane helix</keyword>
<evidence type="ECO:0000313" key="3">
    <source>
        <dbReference type="EMBL" id="AWH86563.1"/>
    </source>
</evidence>
<dbReference type="InterPro" id="IPR005530">
    <property type="entry name" value="SPW"/>
</dbReference>
<dbReference type="Proteomes" id="UP000244929">
    <property type="component" value="Chromosome"/>
</dbReference>
<evidence type="ECO:0000256" key="1">
    <source>
        <dbReference type="SAM" id="Phobius"/>
    </source>
</evidence>
<keyword evidence="1" id="KW-0472">Membrane</keyword>
<accession>A0A2S1R1H3</accession>
<dbReference type="EMBL" id="CP029186">
    <property type="protein sequence ID" value="AWH86563.1"/>
    <property type="molecule type" value="Genomic_DNA"/>
</dbReference>
<dbReference type="Pfam" id="PF03779">
    <property type="entry name" value="SPW"/>
    <property type="match status" value="1"/>
</dbReference>
<sequence length="117" mass="12749">MKPITTKIHGFLDYGTGVLLIAMPWILRLALDTPAALSFLIAGVAALFYSLHTRYELGLIRAIPMHVHLALDAISGVILALSPWLFGFSDTLYLPHAILGVFEIMAALMTKTRTSLG</sequence>
<keyword evidence="1" id="KW-0812">Transmembrane</keyword>
<feature type="transmembrane region" description="Helical" evidence="1">
    <location>
        <begin position="12"/>
        <end position="31"/>
    </location>
</feature>
<keyword evidence="4" id="KW-1185">Reference proteome</keyword>
<feature type="transmembrane region" description="Helical" evidence="1">
    <location>
        <begin position="37"/>
        <end position="55"/>
    </location>
</feature>
<dbReference type="KEGG" id="falb:HYN59_16255"/>
<protein>
    <recommendedName>
        <fullName evidence="2">SPW repeat-containing integral membrane domain-containing protein</fullName>
    </recommendedName>
</protein>
<feature type="transmembrane region" description="Helical" evidence="1">
    <location>
        <begin position="92"/>
        <end position="110"/>
    </location>
</feature>
<dbReference type="AlphaFoldDB" id="A0A2S1R1H3"/>
<organism evidence="3 4">
    <name type="scientific">Flavobacterium album</name>
    <dbReference type="NCBI Taxonomy" id="2175091"/>
    <lineage>
        <taxon>Bacteria</taxon>
        <taxon>Pseudomonadati</taxon>
        <taxon>Bacteroidota</taxon>
        <taxon>Flavobacteriia</taxon>
        <taxon>Flavobacteriales</taxon>
        <taxon>Flavobacteriaceae</taxon>
        <taxon>Flavobacterium</taxon>
    </lineage>
</organism>
<evidence type="ECO:0000259" key="2">
    <source>
        <dbReference type="Pfam" id="PF03779"/>
    </source>
</evidence>
<dbReference type="OrthoDB" id="129082at2"/>